<evidence type="ECO:0000256" key="4">
    <source>
        <dbReference type="ARBA" id="ARBA00022448"/>
    </source>
</evidence>
<evidence type="ECO:0000259" key="10">
    <source>
        <dbReference type="Pfam" id="PF01895"/>
    </source>
</evidence>
<protein>
    <recommendedName>
        <fullName evidence="8">Phosphate-specific transport system accessory protein PhoU homolog</fullName>
    </recommendedName>
</protein>
<dbReference type="AlphaFoldDB" id="A0A0K1PS54"/>
<comment type="function">
    <text evidence="7">Plays a role in the regulation of phosphate uptake.</text>
</comment>
<feature type="domain" description="PhoU" evidence="10">
    <location>
        <begin position="24"/>
        <end position="110"/>
    </location>
</feature>
<dbReference type="OrthoDB" id="9814256at2"/>
<keyword evidence="6" id="KW-0592">Phosphate transport</keyword>
<accession>A0A0K1PS54</accession>
<comment type="subunit">
    <text evidence="3">Homodimer.</text>
</comment>
<dbReference type="EMBL" id="CP012333">
    <property type="protein sequence ID" value="AKU96365.1"/>
    <property type="molecule type" value="Genomic_DNA"/>
</dbReference>
<keyword evidence="5" id="KW-0963">Cytoplasm</keyword>
<dbReference type="InterPro" id="IPR028366">
    <property type="entry name" value="PhoU"/>
</dbReference>
<evidence type="ECO:0000256" key="3">
    <source>
        <dbReference type="ARBA" id="ARBA00011738"/>
    </source>
</evidence>
<comment type="similarity">
    <text evidence="2">Belongs to the PhoU family.</text>
</comment>
<evidence type="ECO:0000256" key="6">
    <source>
        <dbReference type="ARBA" id="ARBA00022592"/>
    </source>
</evidence>
<sequence length="260" mass="29788">MPPRLHTDREYEGELQRIREMLLMMGAKVEEMLGQAMRALVERDTELAERTLYIDRQINRLEIEVDDLCLRVLARRQPVASDLRFLTMALKVVTDLERMGDLGVNICERVMELNEEPPLKPYVEVVNMAEAAQEMLREALDAFVAGDAERATSIVERDSKVDSYYATIFRDLLTYMMENPRNIFRATRVQSIAKYIERIADHATNVAEMVVFMVRGKDIRHVGKLDRQKSNRPPTVVPSATDSDASVRDLMGAARARRST</sequence>
<dbReference type="GO" id="GO:0030643">
    <property type="term" value="P:intracellular phosphate ion homeostasis"/>
    <property type="evidence" value="ECO:0007669"/>
    <property type="project" value="InterPro"/>
</dbReference>
<evidence type="ECO:0000313" key="11">
    <source>
        <dbReference type="EMBL" id="AKU96365.1"/>
    </source>
</evidence>
<dbReference type="PANTHER" id="PTHR42930">
    <property type="entry name" value="PHOSPHATE-SPECIFIC TRANSPORT SYSTEM ACCESSORY PROTEIN PHOU"/>
    <property type="match status" value="1"/>
</dbReference>
<dbReference type="GO" id="GO:0005737">
    <property type="term" value="C:cytoplasm"/>
    <property type="evidence" value="ECO:0007669"/>
    <property type="project" value="UniProtKB-SubCell"/>
</dbReference>
<comment type="subcellular location">
    <subcellularLocation>
        <location evidence="1">Cytoplasm</location>
    </subcellularLocation>
</comment>
<dbReference type="KEGG" id="llu:AKJ09_03029"/>
<evidence type="ECO:0000256" key="5">
    <source>
        <dbReference type="ARBA" id="ARBA00022490"/>
    </source>
</evidence>
<dbReference type="FunFam" id="1.20.58.220:FF:000004">
    <property type="entry name" value="Phosphate-specific transport system accessory protein PhoU"/>
    <property type="match status" value="1"/>
</dbReference>
<feature type="region of interest" description="Disordered" evidence="9">
    <location>
        <begin position="225"/>
        <end position="260"/>
    </location>
</feature>
<dbReference type="SUPFAM" id="SSF109755">
    <property type="entry name" value="PhoU-like"/>
    <property type="match status" value="1"/>
</dbReference>
<feature type="domain" description="PhoU" evidence="10">
    <location>
        <begin position="126"/>
        <end position="210"/>
    </location>
</feature>
<dbReference type="Gene3D" id="1.20.58.220">
    <property type="entry name" value="Phosphate transport system protein phou homolog 2, domain 2"/>
    <property type="match status" value="2"/>
</dbReference>
<keyword evidence="4" id="KW-0813">Transport</keyword>
<dbReference type="InterPro" id="IPR038078">
    <property type="entry name" value="PhoU-like_sf"/>
</dbReference>
<dbReference type="NCBIfam" id="TIGR02135">
    <property type="entry name" value="phoU_full"/>
    <property type="match status" value="1"/>
</dbReference>
<evidence type="ECO:0000256" key="9">
    <source>
        <dbReference type="SAM" id="MobiDB-lite"/>
    </source>
</evidence>
<dbReference type="Proteomes" id="UP000064967">
    <property type="component" value="Chromosome"/>
</dbReference>
<name>A0A0K1PS54_9BACT</name>
<dbReference type="PIRSF" id="PIRSF003107">
    <property type="entry name" value="PhoU"/>
    <property type="match status" value="1"/>
</dbReference>
<dbReference type="GO" id="GO:0006817">
    <property type="term" value="P:phosphate ion transport"/>
    <property type="evidence" value="ECO:0007669"/>
    <property type="project" value="UniProtKB-KW"/>
</dbReference>
<keyword evidence="12" id="KW-1185">Reference proteome</keyword>
<dbReference type="STRING" id="1391654.AKJ09_03029"/>
<dbReference type="Pfam" id="PF01895">
    <property type="entry name" value="PhoU"/>
    <property type="match status" value="2"/>
</dbReference>
<dbReference type="PANTHER" id="PTHR42930:SF3">
    <property type="entry name" value="PHOSPHATE-SPECIFIC TRANSPORT SYSTEM ACCESSORY PROTEIN PHOU"/>
    <property type="match status" value="1"/>
</dbReference>
<evidence type="ECO:0000313" key="12">
    <source>
        <dbReference type="Proteomes" id="UP000064967"/>
    </source>
</evidence>
<organism evidence="11 12">
    <name type="scientific">Labilithrix luteola</name>
    <dbReference type="NCBI Taxonomy" id="1391654"/>
    <lineage>
        <taxon>Bacteria</taxon>
        <taxon>Pseudomonadati</taxon>
        <taxon>Myxococcota</taxon>
        <taxon>Polyangia</taxon>
        <taxon>Polyangiales</taxon>
        <taxon>Labilitrichaceae</taxon>
        <taxon>Labilithrix</taxon>
    </lineage>
</organism>
<gene>
    <name evidence="11" type="ORF">AKJ09_03029</name>
</gene>
<dbReference type="InterPro" id="IPR026022">
    <property type="entry name" value="PhoU_dom"/>
</dbReference>
<proteinExistence type="inferred from homology"/>
<dbReference type="PATRIC" id="fig|1391654.3.peg.3063"/>
<reference evidence="11 12" key="1">
    <citation type="submission" date="2015-08" db="EMBL/GenBank/DDBJ databases">
        <authorList>
            <person name="Babu N.S."/>
            <person name="Beckwith C.J."/>
            <person name="Beseler K.G."/>
            <person name="Brison A."/>
            <person name="Carone J.V."/>
            <person name="Caskin T.P."/>
            <person name="Diamond M."/>
            <person name="Durham M.E."/>
            <person name="Foxe J.M."/>
            <person name="Go M."/>
            <person name="Henderson B.A."/>
            <person name="Jones I.B."/>
            <person name="McGettigan J.A."/>
            <person name="Micheletti S.J."/>
            <person name="Nasrallah M.E."/>
            <person name="Ortiz D."/>
            <person name="Piller C.R."/>
            <person name="Privatt S.R."/>
            <person name="Schneider S.L."/>
            <person name="Sharp S."/>
            <person name="Smith T.C."/>
            <person name="Stanton J.D."/>
            <person name="Ullery H.E."/>
            <person name="Wilson R.J."/>
            <person name="Serrano M.G."/>
            <person name="Buck G."/>
            <person name="Lee V."/>
            <person name="Wang Y."/>
            <person name="Carvalho R."/>
            <person name="Voegtly L."/>
            <person name="Shi R."/>
            <person name="Duckworth R."/>
            <person name="Johnson A."/>
            <person name="Loviza R."/>
            <person name="Walstead R."/>
            <person name="Shah Z."/>
            <person name="Kiflezghi M."/>
            <person name="Wade K."/>
            <person name="Ball S.L."/>
            <person name="Bradley K.W."/>
            <person name="Asai D.J."/>
            <person name="Bowman C.A."/>
            <person name="Russell D.A."/>
            <person name="Pope W.H."/>
            <person name="Jacobs-Sera D."/>
            <person name="Hendrix R.W."/>
            <person name="Hatfull G.F."/>
        </authorList>
    </citation>
    <scope>NUCLEOTIDE SEQUENCE [LARGE SCALE GENOMIC DNA]</scope>
    <source>
        <strain evidence="11 12">DSM 27648</strain>
    </source>
</reference>
<evidence type="ECO:0000256" key="1">
    <source>
        <dbReference type="ARBA" id="ARBA00004496"/>
    </source>
</evidence>
<evidence type="ECO:0000256" key="7">
    <source>
        <dbReference type="ARBA" id="ARBA00056181"/>
    </source>
</evidence>
<dbReference type="GO" id="GO:0045936">
    <property type="term" value="P:negative regulation of phosphate metabolic process"/>
    <property type="evidence" value="ECO:0007669"/>
    <property type="project" value="InterPro"/>
</dbReference>
<dbReference type="RefSeq" id="WP_146647665.1">
    <property type="nucleotide sequence ID" value="NZ_CP012333.1"/>
</dbReference>
<evidence type="ECO:0000256" key="2">
    <source>
        <dbReference type="ARBA" id="ARBA00008107"/>
    </source>
</evidence>
<evidence type="ECO:0000256" key="8">
    <source>
        <dbReference type="ARBA" id="ARBA00069911"/>
    </source>
</evidence>